<keyword evidence="9 11" id="KW-0408">Iron</keyword>
<dbReference type="InterPro" id="IPR037117">
    <property type="entry name" value="Dihydroorotate_DH_ele_sf"/>
</dbReference>
<dbReference type="GO" id="GO:0044205">
    <property type="term" value="P:'de novo' UMP biosynthetic process"/>
    <property type="evidence" value="ECO:0007669"/>
    <property type="project" value="UniProtKB-UniRule"/>
</dbReference>
<dbReference type="Gene3D" id="2.10.240.10">
    <property type="entry name" value="Dihydroorotate dehydrogenase, electron transfer subunit"/>
    <property type="match status" value="1"/>
</dbReference>
<dbReference type="PRINTS" id="PR00409">
    <property type="entry name" value="PHDIOXRDTASE"/>
</dbReference>
<comment type="cofactor">
    <cofactor evidence="11 12">
        <name>FAD</name>
        <dbReference type="ChEBI" id="CHEBI:57692"/>
    </cofactor>
    <text evidence="11 12">Binds 1 FAD per subunit.</text>
</comment>
<dbReference type="InterPro" id="IPR039261">
    <property type="entry name" value="FNR_nucleotide-bd"/>
</dbReference>
<evidence type="ECO:0000256" key="13">
    <source>
        <dbReference type="PIRSR" id="PIRSR006816-2"/>
    </source>
</evidence>
<protein>
    <recommendedName>
        <fullName evidence="11">Dihydroorotate dehydrogenase B (NAD(+)), electron transfer subunit</fullName>
    </recommendedName>
    <alternativeName>
        <fullName evidence="11">Dihydroorotate oxidase B, electron transfer subunit</fullName>
    </alternativeName>
</protein>
<evidence type="ECO:0000256" key="9">
    <source>
        <dbReference type="ARBA" id="ARBA00023004"/>
    </source>
</evidence>
<dbReference type="AlphaFoldDB" id="A0A2G9YHM3"/>
<evidence type="ECO:0000256" key="5">
    <source>
        <dbReference type="ARBA" id="ARBA00022723"/>
    </source>
</evidence>
<evidence type="ECO:0000259" key="14">
    <source>
        <dbReference type="PROSITE" id="PS51384"/>
    </source>
</evidence>
<feature type="binding site" evidence="11 12">
    <location>
        <begin position="52"/>
        <end position="55"/>
    </location>
    <ligand>
        <name>FAD</name>
        <dbReference type="ChEBI" id="CHEBI:57692"/>
    </ligand>
</feature>
<dbReference type="GO" id="GO:0046872">
    <property type="term" value="F:metal ion binding"/>
    <property type="evidence" value="ECO:0007669"/>
    <property type="project" value="UniProtKB-KW"/>
</dbReference>
<evidence type="ECO:0000256" key="2">
    <source>
        <dbReference type="ARBA" id="ARBA00022448"/>
    </source>
</evidence>
<dbReference type="PIRSF" id="PIRSF006816">
    <property type="entry name" value="Cyc3_hyd_g"/>
    <property type="match status" value="1"/>
</dbReference>
<evidence type="ECO:0000256" key="11">
    <source>
        <dbReference type="HAMAP-Rule" id="MF_01211"/>
    </source>
</evidence>
<dbReference type="Gene3D" id="2.40.30.10">
    <property type="entry name" value="Translation factors"/>
    <property type="match status" value="1"/>
</dbReference>
<dbReference type="CDD" id="cd06218">
    <property type="entry name" value="DHOD_e_trans"/>
    <property type="match status" value="1"/>
</dbReference>
<evidence type="ECO:0000256" key="6">
    <source>
        <dbReference type="ARBA" id="ARBA00022827"/>
    </source>
</evidence>
<comment type="function">
    <text evidence="11">Responsible for channeling the electrons from the oxidation of dihydroorotate from the FMN redox center in the PyrD type B subunit to the ultimate electron acceptor NAD(+).</text>
</comment>
<reference evidence="15 16" key="1">
    <citation type="submission" date="2017-09" db="EMBL/GenBank/DDBJ databases">
        <title>Depth-based differentiation of microbial function through sediment-hosted aquifers and enrichment of novel symbionts in the deep terrestrial subsurface.</title>
        <authorList>
            <person name="Probst A.J."/>
            <person name="Ladd B."/>
            <person name="Jarett J.K."/>
            <person name="Geller-Mcgrath D.E."/>
            <person name="Sieber C.M."/>
            <person name="Emerson J.B."/>
            <person name="Anantharaman K."/>
            <person name="Thomas B.C."/>
            <person name="Malmstrom R."/>
            <person name="Stieglmeier M."/>
            <person name="Klingl A."/>
            <person name="Woyke T."/>
            <person name="Ryan C.M."/>
            <person name="Banfield J.F."/>
        </authorList>
    </citation>
    <scope>NUCLEOTIDE SEQUENCE [LARGE SCALE GENOMIC DNA]</scope>
    <source>
        <strain evidence="15">CG23_combo_of_CG06-09_8_20_14_all_41_10</strain>
    </source>
</reference>
<keyword evidence="6 11" id="KW-0274">FAD</keyword>
<keyword evidence="10 11" id="KW-0411">Iron-sulfur</keyword>
<dbReference type="InterPro" id="IPR017927">
    <property type="entry name" value="FAD-bd_FR_type"/>
</dbReference>
<keyword evidence="2 11" id="KW-0813">Transport</keyword>
<dbReference type="InterPro" id="IPR017938">
    <property type="entry name" value="Riboflavin_synthase-like_b-brl"/>
</dbReference>
<name>A0A2G9YHM3_9BACT</name>
<organism evidence="15 16">
    <name type="scientific">Candidatus Sherwoodlollariibacterium unditelluris</name>
    <dbReference type="NCBI Taxonomy" id="1974757"/>
    <lineage>
        <taxon>Bacteria</taxon>
        <taxon>Pseudomonadati</taxon>
        <taxon>Candidatus Omnitrophota</taxon>
        <taxon>Candidatus Sherwoodlollariibacterium</taxon>
    </lineage>
</organism>
<dbReference type="UniPathway" id="UPA00070">
    <property type="reaction ID" value="UER00945"/>
</dbReference>
<feature type="binding site" evidence="11 13">
    <location>
        <position position="244"/>
    </location>
    <ligand>
        <name>[2Fe-2S] cluster</name>
        <dbReference type="ChEBI" id="CHEBI:190135"/>
    </ligand>
</feature>
<dbReference type="PANTHER" id="PTHR43513:SF3">
    <property type="entry name" value="DIHYDROOROTATE DEHYDROGENASE B (NAD(+)), ELECTRON TRANSFER SUBUNIT-RELATED"/>
    <property type="match status" value="1"/>
</dbReference>
<keyword evidence="4 11" id="KW-0001">2Fe-2S</keyword>
<dbReference type="Gene3D" id="3.40.50.80">
    <property type="entry name" value="Nucleotide-binding domain of ferredoxin-NADP reductase (FNR) module"/>
    <property type="match status" value="1"/>
</dbReference>
<comment type="subunit">
    <text evidence="11">Heterotetramer of 2 PyrK and 2 PyrD type B subunits.</text>
</comment>
<evidence type="ECO:0000256" key="1">
    <source>
        <dbReference type="ARBA" id="ARBA00006422"/>
    </source>
</evidence>
<dbReference type="EMBL" id="PCRK01000172">
    <property type="protein sequence ID" value="PIP18725.1"/>
    <property type="molecule type" value="Genomic_DNA"/>
</dbReference>
<feature type="binding site" evidence="11 12">
    <location>
        <begin position="82"/>
        <end position="83"/>
    </location>
    <ligand>
        <name>FAD</name>
        <dbReference type="ChEBI" id="CHEBI:57692"/>
    </ligand>
</feature>
<dbReference type="PROSITE" id="PS51384">
    <property type="entry name" value="FAD_FR"/>
    <property type="match status" value="1"/>
</dbReference>
<dbReference type="Pfam" id="PF00175">
    <property type="entry name" value="NAD_binding_1"/>
    <property type="match status" value="1"/>
</dbReference>
<dbReference type="GO" id="GO:0051537">
    <property type="term" value="F:2 iron, 2 sulfur cluster binding"/>
    <property type="evidence" value="ECO:0007669"/>
    <property type="project" value="UniProtKB-KW"/>
</dbReference>
<feature type="binding site" evidence="11 13">
    <location>
        <position position="236"/>
    </location>
    <ligand>
        <name>[2Fe-2S] cluster</name>
        <dbReference type="ChEBI" id="CHEBI:190135"/>
    </ligand>
</feature>
<dbReference type="SUPFAM" id="SSF63380">
    <property type="entry name" value="Riboflavin synthase domain-like"/>
    <property type="match status" value="1"/>
</dbReference>
<gene>
    <name evidence="11" type="primary">pyrK</name>
    <name evidence="15" type="ORF">COX41_06705</name>
</gene>
<keyword evidence="7 11" id="KW-0665">Pyrimidine biosynthesis</keyword>
<dbReference type="PANTHER" id="PTHR43513">
    <property type="entry name" value="DIHYDROOROTATE DEHYDROGENASE B (NAD(+)), ELECTRON TRANSFER SUBUNIT"/>
    <property type="match status" value="1"/>
</dbReference>
<comment type="cofactor">
    <cofactor evidence="11">
        <name>[2Fe-2S] cluster</name>
        <dbReference type="ChEBI" id="CHEBI:190135"/>
    </cofactor>
    <text evidence="11">Binds 1 [2Fe-2S] cluster per subunit.</text>
</comment>
<dbReference type="GO" id="GO:0009055">
    <property type="term" value="F:electron transfer activity"/>
    <property type="evidence" value="ECO:0007669"/>
    <property type="project" value="UniProtKB-UniRule"/>
</dbReference>
<comment type="caution">
    <text evidence="15">The sequence shown here is derived from an EMBL/GenBank/DDBJ whole genome shotgun (WGS) entry which is preliminary data.</text>
</comment>
<evidence type="ECO:0000256" key="4">
    <source>
        <dbReference type="ARBA" id="ARBA00022714"/>
    </source>
</evidence>
<dbReference type="InterPro" id="IPR019480">
    <property type="entry name" value="Dihydroorotate_DH_Fe-S-bd"/>
</dbReference>
<evidence type="ECO:0000313" key="15">
    <source>
        <dbReference type="EMBL" id="PIP18725.1"/>
    </source>
</evidence>
<proteinExistence type="inferred from homology"/>
<comment type="similarity">
    <text evidence="1 11">Belongs to the PyrK family.</text>
</comment>
<evidence type="ECO:0000256" key="7">
    <source>
        <dbReference type="ARBA" id="ARBA00022975"/>
    </source>
</evidence>
<feature type="binding site" evidence="11 13">
    <location>
        <position position="241"/>
    </location>
    <ligand>
        <name>[2Fe-2S] cluster</name>
        <dbReference type="ChEBI" id="CHEBI:190135"/>
    </ligand>
</feature>
<comment type="caution">
    <text evidence="11">Lacks conserved residue(s) required for the propagation of feature annotation.</text>
</comment>
<feature type="binding site" evidence="11 13">
    <location>
        <position position="256"/>
    </location>
    <ligand>
        <name>[2Fe-2S] cluster</name>
        <dbReference type="ChEBI" id="CHEBI:190135"/>
    </ligand>
</feature>
<keyword evidence="8 11" id="KW-0249">Electron transport</keyword>
<comment type="cofactor">
    <cofactor evidence="13">
        <name>[2Fe-2S] cluster</name>
        <dbReference type="ChEBI" id="CHEBI:190135"/>
    </cofactor>
    <text evidence="13">Binds 1 [2Fe-2S] cluster per subunit.</text>
</comment>
<dbReference type="Pfam" id="PF10418">
    <property type="entry name" value="DHODB_Fe-S_bind"/>
    <property type="match status" value="1"/>
</dbReference>
<dbReference type="SUPFAM" id="SSF52343">
    <property type="entry name" value="Ferredoxin reductase-like, C-terminal NADP-linked domain"/>
    <property type="match status" value="1"/>
</dbReference>
<dbReference type="InterPro" id="IPR050353">
    <property type="entry name" value="PyrK_electron_transfer"/>
</dbReference>
<dbReference type="GO" id="GO:0050660">
    <property type="term" value="F:flavin adenine dinucleotide binding"/>
    <property type="evidence" value="ECO:0007669"/>
    <property type="project" value="InterPro"/>
</dbReference>
<dbReference type="Proteomes" id="UP000231292">
    <property type="component" value="Unassembled WGS sequence"/>
</dbReference>
<feature type="domain" description="FAD-binding FR-type" evidence="14">
    <location>
        <begin position="1"/>
        <end position="107"/>
    </location>
</feature>
<comment type="pathway">
    <text evidence="11">Pyrimidine metabolism; UMP biosynthesis via de novo pathway; orotate from (S)-dihydroorotate (NAD(+) route): step 1/1.</text>
</comment>
<evidence type="ECO:0000256" key="8">
    <source>
        <dbReference type="ARBA" id="ARBA00022982"/>
    </source>
</evidence>
<evidence type="ECO:0000256" key="12">
    <source>
        <dbReference type="PIRSR" id="PIRSR006816-1"/>
    </source>
</evidence>
<dbReference type="HAMAP" id="MF_01211">
    <property type="entry name" value="DHODB_Fe_S_bind"/>
    <property type="match status" value="1"/>
</dbReference>
<keyword evidence="3 11" id="KW-0285">Flavoprotein</keyword>
<keyword evidence="5 11" id="KW-0479">Metal-binding</keyword>
<evidence type="ECO:0000256" key="3">
    <source>
        <dbReference type="ARBA" id="ARBA00022630"/>
    </source>
</evidence>
<dbReference type="GO" id="GO:0016491">
    <property type="term" value="F:oxidoreductase activity"/>
    <property type="evidence" value="ECO:0007669"/>
    <property type="project" value="InterPro"/>
</dbReference>
<accession>A0A2G9YHM3</accession>
<dbReference type="InterPro" id="IPR012165">
    <property type="entry name" value="Cyt_c3_hydrogenase_gsu"/>
</dbReference>
<sequence length="268" mass="29371">MVQLKAKIIYNKKFKGDYWHCIIDAPLIAKKSIPGQFVNIKLSDTLEPFLRRPFSIHRIGSPAKGNFLPKTIEILYKIIGQGTEILSGRKKGEYLDIIGPLGNGFDYTRTHEHTNTRTILVAGGMGVAPLVFLSEKIKAKAKVALIGARTKAQVLCEKEFKNSGCDVKIATDDGSAGFKGKVTELLRQVLLTNSRTHELTNYIYACGPKPMLKAVAGIAKKYRVSAQISLEEHMACGIGACLGCVVKTKTGYKRACKDGPVFEAQDII</sequence>
<evidence type="ECO:0000256" key="10">
    <source>
        <dbReference type="ARBA" id="ARBA00023014"/>
    </source>
</evidence>
<dbReference type="InterPro" id="IPR001433">
    <property type="entry name" value="OxRdtase_FAD/NAD-bd"/>
</dbReference>
<dbReference type="InterPro" id="IPR023455">
    <property type="entry name" value="Dihydroorotate_DHASE_ETsu"/>
</dbReference>
<evidence type="ECO:0000313" key="16">
    <source>
        <dbReference type="Proteomes" id="UP000231292"/>
    </source>
</evidence>